<proteinExistence type="predicted"/>
<dbReference type="KEGG" id="sus:Acid_6543"/>
<organism evidence="1">
    <name type="scientific">Solibacter usitatus (strain Ellin6076)</name>
    <dbReference type="NCBI Taxonomy" id="234267"/>
    <lineage>
        <taxon>Bacteria</taxon>
        <taxon>Pseudomonadati</taxon>
        <taxon>Acidobacteriota</taxon>
        <taxon>Terriglobia</taxon>
        <taxon>Bryobacterales</taxon>
        <taxon>Solibacteraceae</taxon>
        <taxon>Candidatus Solibacter</taxon>
    </lineage>
</organism>
<dbReference type="InterPro" id="IPR007460">
    <property type="entry name" value="BrnT_toxin"/>
</dbReference>
<dbReference type="OrthoDB" id="9798158at2"/>
<evidence type="ECO:0008006" key="2">
    <source>
        <dbReference type="Google" id="ProtNLM"/>
    </source>
</evidence>
<dbReference type="EMBL" id="CP000473">
    <property type="protein sequence ID" value="ABJ87465.1"/>
    <property type="molecule type" value="Genomic_DNA"/>
</dbReference>
<reference evidence="1" key="1">
    <citation type="submission" date="2006-10" db="EMBL/GenBank/DDBJ databases">
        <title>Complete sequence of Solibacter usitatus Ellin6076.</title>
        <authorList>
            <consortium name="US DOE Joint Genome Institute"/>
            <person name="Copeland A."/>
            <person name="Lucas S."/>
            <person name="Lapidus A."/>
            <person name="Barry K."/>
            <person name="Detter J.C."/>
            <person name="Glavina del Rio T."/>
            <person name="Hammon N."/>
            <person name="Israni S."/>
            <person name="Dalin E."/>
            <person name="Tice H."/>
            <person name="Pitluck S."/>
            <person name="Thompson L.S."/>
            <person name="Brettin T."/>
            <person name="Bruce D."/>
            <person name="Han C."/>
            <person name="Tapia R."/>
            <person name="Gilna P."/>
            <person name="Schmutz J."/>
            <person name="Larimer F."/>
            <person name="Land M."/>
            <person name="Hauser L."/>
            <person name="Kyrpides N."/>
            <person name="Mikhailova N."/>
            <person name="Janssen P.H."/>
            <person name="Kuske C.R."/>
            <person name="Richardson P."/>
        </authorList>
    </citation>
    <scope>NUCLEOTIDE SEQUENCE</scope>
    <source>
        <strain evidence="1">Ellin6076</strain>
    </source>
</reference>
<gene>
    <name evidence="1" type="ordered locus">Acid_6543</name>
</gene>
<dbReference type="STRING" id="234267.Acid_6543"/>
<dbReference type="eggNOG" id="COG2929">
    <property type="taxonomic scope" value="Bacteria"/>
</dbReference>
<evidence type="ECO:0000313" key="1">
    <source>
        <dbReference type="EMBL" id="ABJ87465.1"/>
    </source>
</evidence>
<dbReference type="InParanoid" id="Q01SA5"/>
<name>Q01SA5_SOLUE</name>
<dbReference type="InterPro" id="IPR038573">
    <property type="entry name" value="BrnT_sf"/>
</dbReference>
<sequence length="107" mass="12590">MPERKDPLDTCVGFDWDEANAQKNWQRHRVTPEEAEDVFFNEPLVVRSDVRHSKEEKRYYALGQTSDGRYLFVAFTVRASLVRVISVRDMNRRERGTYANHEKENGA</sequence>
<dbReference type="AlphaFoldDB" id="Q01SA5"/>
<accession>Q01SA5</accession>
<dbReference type="HOGENOM" id="CLU_149290_3_0_0"/>
<dbReference type="Pfam" id="PF04365">
    <property type="entry name" value="BrnT_toxin"/>
    <property type="match status" value="1"/>
</dbReference>
<dbReference type="Gene3D" id="3.10.450.530">
    <property type="entry name" value="Ribonuclease toxin, BrnT, of type II toxin-antitoxin system"/>
    <property type="match status" value="1"/>
</dbReference>
<protein>
    <recommendedName>
        <fullName evidence="2">BrnT family toxin</fullName>
    </recommendedName>
</protein>